<gene>
    <name evidence="2" type="ORF">ARALYDRAFT_900291</name>
</gene>
<dbReference type="Gramene" id="scaffold_304261.1">
    <property type="protein sequence ID" value="scaffold_304261.1"/>
    <property type="gene ID" value="scaffold_304261.1"/>
</dbReference>
<evidence type="ECO:0000256" key="1">
    <source>
        <dbReference type="SAM" id="Phobius"/>
    </source>
</evidence>
<proteinExistence type="predicted"/>
<dbReference type="EMBL" id="GL348715">
    <property type="protein sequence ID" value="EFH60421.1"/>
    <property type="molecule type" value="Genomic_DNA"/>
</dbReference>
<protein>
    <submittedName>
        <fullName evidence="2">Predicted protein</fullName>
    </submittedName>
</protein>
<evidence type="ECO:0000313" key="3">
    <source>
        <dbReference type="Proteomes" id="UP000008694"/>
    </source>
</evidence>
<sequence>MAMNHLVSTIQVPVDLLSDLIGDFIGRGSLTGLLICLSIWALNLFAQSL</sequence>
<reference evidence="3" key="1">
    <citation type="journal article" date="2011" name="Nat. Genet.">
        <title>The Arabidopsis lyrata genome sequence and the basis of rapid genome size change.</title>
        <authorList>
            <person name="Hu T.T."/>
            <person name="Pattyn P."/>
            <person name="Bakker E.G."/>
            <person name="Cao J."/>
            <person name="Cheng J.-F."/>
            <person name="Clark R.M."/>
            <person name="Fahlgren N."/>
            <person name="Fawcett J.A."/>
            <person name="Grimwood J."/>
            <person name="Gundlach H."/>
            <person name="Haberer G."/>
            <person name="Hollister J.D."/>
            <person name="Ossowski S."/>
            <person name="Ottilar R.P."/>
            <person name="Salamov A.A."/>
            <person name="Schneeberger K."/>
            <person name="Spannagl M."/>
            <person name="Wang X."/>
            <person name="Yang L."/>
            <person name="Nasrallah M.E."/>
            <person name="Bergelson J."/>
            <person name="Carrington J.C."/>
            <person name="Gaut B.S."/>
            <person name="Schmutz J."/>
            <person name="Mayer K.F.X."/>
            <person name="Van de Peer Y."/>
            <person name="Grigoriev I.V."/>
            <person name="Nordborg M."/>
            <person name="Weigel D."/>
            <person name="Guo Y.-L."/>
        </authorList>
    </citation>
    <scope>NUCLEOTIDE SEQUENCE [LARGE SCALE GENOMIC DNA]</scope>
    <source>
        <strain evidence="3">cv. MN47</strain>
    </source>
</reference>
<name>D7L153_ARALL</name>
<evidence type="ECO:0000313" key="2">
    <source>
        <dbReference type="EMBL" id="EFH60421.1"/>
    </source>
</evidence>
<keyword evidence="1" id="KW-0472">Membrane</keyword>
<accession>D7L153</accession>
<dbReference type="AlphaFoldDB" id="D7L153"/>
<organism evidence="3">
    <name type="scientific">Arabidopsis lyrata subsp. lyrata</name>
    <name type="common">Lyre-leaved rock-cress</name>
    <dbReference type="NCBI Taxonomy" id="81972"/>
    <lineage>
        <taxon>Eukaryota</taxon>
        <taxon>Viridiplantae</taxon>
        <taxon>Streptophyta</taxon>
        <taxon>Embryophyta</taxon>
        <taxon>Tracheophyta</taxon>
        <taxon>Spermatophyta</taxon>
        <taxon>Magnoliopsida</taxon>
        <taxon>eudicotyledons</taxon>
        <taxon>Gunneridae</taxon>
        <taxon>Pentapetalae</taxon>
        <taxon>rosids</taxon>
        <taxon>malvids</taxon>
        <taxon>Brassicales</taxon>
        <taxon>Brassicaceae</taxon>
        <taxon>Camelineae</taxon>
        <taxon>Arabidopsis</taxon>
    </lineage>
</organism>
<dbReference type="Proteomes" id="UP000008694">
    <property type="component" value="Unassembled WGS sequence"/>
</dbReference>
<keyword evidence="1" id="KW-1133">Transmembrane helix</keyword>
<dbReference type="HOGENOM" id="CLU_3144738_0_0_1"/>
<keyword evidence="1" id="KW-0812">Transmembrane</keyword>
<keyword evidence="3" id="KW-1185">Reference proteome</keyword>
<feature type="transmembrane region" description="Helical" evidence="1">
    <location>
        <begin position="24"/>
        <end position="46"/>
    </location>
</feature>